<reference evidence="1" key="1">
    <citation type="journal article" date="2023" name="G3 (Bethesda)">
        <title>Whole genome assembly and annotation of the endangered Caribbean coral Acropora cervicornis.</title>
        <authorList>
            <person name="Selwyn J.D."/>
            <person name="Vollmer S.V."/>
        </authorList>
    </citation>
    <scope>NUCLEOTIDE SEQUENCE</scope>
    <source>
        <strain evidence="1">K2</strain>
    </source>
</reference>
<dbReference type="AlphaFoldDB" id="A0AAD9QL18"/>
<name>A0AAD9QL18_ACRCE</name>
<dbReference type="EMBL" id="JARQWQ010000026">
    <property type="protein sequence ID" value="KAK2563243.1"/>
    <property type="molecule type" value="Genomic_DNA"/>
</dbReference>
<comment type="caution">
    <text evidence="1">The sequence shown here is derived from an EMBL/GenBank/DDBJ whole genome shotgun (WGS) entry which is preliminary data.</text>
</comment>
<keyword evidence="2" id="KW-1185">Reference proteome</keyword>
<protein>
    <submittedName>
        <fullName evidence="1">Uncharacterized protein</fullName>
    </submittedName>
</protein>
<organism evidence="1 2">
    <name type="scientific">Acropora cervicornis</name>
    <name type="common">Staghorn coral</name>
    <dbReference type="NCBI Taxonomy" id="6130"/>
    <lineage>
        <taxon>Eukaryota</taxon>
        <taxon>Metazoa</taxon>
        <taxon>Cnidaria</taxon>
        <taxon>Anthozoa</taxon>
        <taxon>Hexacorallia</taxon>
        <taxon>Scleractinia</taxon>
        <taxon>Astrocoeniina</taxon>
        <taxon>Acroporidae</taxon>
        <taxon>Acropora</taxon>
    </lineage>
</organism>
<accession>A0AAD9QL18</accession>
<proteinExistence type="predicted"/>
<evidence type="ECO:0000313" key="2">
    <source>
        <dbReference type="Proteomes" id="UP001249851"/>
    </source>
</evidence>
<evidence type="ECO:0000313" key="1">
    <source>
        <dbReference type="EMBL" id="KAK2563243.1"/>
    </source>
</evidence>
<sequence length="78" mass="8792">MVVPDRFVALQAYCPASETAIFSTRSLDYHFVGCHQVECSKPLLLCMKMDMEGCLGTRRTRDLPLGNQHVTQRTQMGT</sequence>
<reference evidence="1" key="2">
    <citation type="journal article" date="2023" name="Science">
        <title>Genomic signatures of disease resistance in endangered staghorn corals.</title>
        <authorList>
            <person name="Vollmer S.V."/>
            <person name="Selwyn J.D."/>
            <person name="Despard B.A."/>
            <person name="Roesel C.L."/>
        </authorList>
    </citation>
    <scope>NUCLEOTIDE SEQUENCE</scope>
    <source>
        <strain evidence="1">K2</strain>
    </source>
</reference>
<dbReference type="Proteomes" id="UP001249851">
    <property type="component" value="Unassembled WGS sequence"/>
</dbReference>
<gene>
    <name evidence="1" type="ORF">P5673_013604</name>
</gene>